<dbReference type="AlphaFoldDB" id="K0DZA5"/>
<organism evidence="3 4">
    <name type="scientific">Paraburkholderia phenoliruptrix BR3459a</name>
    <dbReference type="NCBI Taxonomy" id="1229205"/>
    <lineage>
        <taxon>Bacteria</taxon>
        <taxon>Pseudomonadati</taxon>
        <taxon>Pseudomonadota</taxon>
        <taxon>Betaproteobacteria</taxon>
        <taxon>Burkholderiales</taxon>
        <taxon>Burkholderiaceae</taxon>
        <taxon>Paraburkholderia</taxon>
    </lineage>
</organism>
<evidence type="ECO:0000313" key="4">
    <source>
        <dbReference type="Proteomes" id="UP000010105"/>
    </source>
</evidence>
<evidence type="ECO:0000256" key="1">
    <source>
        <dbReference type="SAM" id="MobiDB-lite"/>
    </source>
</evidence>
<reference evidence="3 4" key="1">
    <citation type="journal article" date="2012" name="J. Bacteriol.">
        <title>Complete Genome Sequence of Burkholderia phenoliruptrix BR3459a (CLA1), a Heat-Tolerant, Nitrogen-Fixing Symbiont of Mimosa flocculosa.</title>
        <authorList>
            <person name="de Oliveira Cunha C."/>
            <person name="Goda Zuleta L.F."/>
            <person name="Paula de Almeida L.G."/>
            <person name="Prioli Ciapina L."/>
            <person name="Lustrino Borges W."/>
            <person name="Pitard R.M."/>
            <person name="Baldani J.I."/>
            <person name="Straliotto R."/>
            <person name="de Faria S.M."/>
            <person name="Hungria M."/>
            <person name="Sousa Cavada B."/>
            <person name="Mercante F.M."/>
            <person name="Ribeiro de Vasconcelos A.T."/>
        </authorList>
    </citation>
    <scope>NUCLEOTIDE SEQUENCE [LARGE SCALE GENOMIC DNA]</scope>
    <source>
        <strain evidence="3 4">BR3459a</strain>
    </source>
</reference>
<dbReference type="PATRIC" id="fig|1229205.11.peg.5986"/>
<name>K0DZA5_9BURK</name>
<dbReference type="KEGG" id="bpx:BUPH_05685"/>
<feature type="compositionally biased region" description="Basic residues" evidence="1">
    <location>
        <begin position="1"/>
        <end position="13"/>
    </location>
</feature>
<dbReference type="Proteomes" id="UP000010105">
    <property type="component" value="Chromosome 2"/>
</dbReference>
<evidence type="ECO:0000256" key="2">
    <source>
        <dbReference type="SAM" id="Phobius"/>
    </source>
</evidence>
<accession>K0DZA5</accession>
<sequence>MALAHTRARRTSNARRALSRQPGHQRPQCDAATACNKKSGLTLSALVLRRLLLVLLLLAVLLAGILRIARLCIGLLRIAHFDSF</sequence>
<feature type="region of interest" description="Disordered" evidence="1">
    <location>
        <begin position="1"/>
        <end position="31"/>
    </location>
</feature>
<keyword evidence="2" id="KW-0812">Transmembrane</keyword>
<keyword evidence="2" id="KW-0472">Membrane</keyword>
<dbReference type="EMBL" id="CP003864">
    <property type="protein sequence ID" value="AFT89403.1"/>
    <property type="molecule type" value="Genomic_DNA"/>
</dbReference>
<gene>
    <name evidence="3" type="ORF">BUPH_05685</name>
</gene>
<protein>
    <submittedName>
        <fullName evidence="3">Uncharacterized protein</fullName>
    </submittedName>
</protein>
<proteinExistence type="predicted"/>
<dbReference type="HOGENOM" id="CLU_2521258_0_0_4"/>
<keyword evidence="2" id="KW-1133">Transmembrane helix</keyword>
<feature type="transmembrane region" description="Helical" evidence="2">
    <location>
        <begin position="51"/>
        <end position="69"/>
    </location>
</feature>
<dbReference type="STRING" id="1229205.BUPH_05685"/>
<evidence type="ECO:0000313" key="3">
    <source>
        <dbReference type="EMBL" id="AFT89403.1"/>
    </source>
</evidence>